<evidence type="ECO:0000256" key="16">
    <source>
        <dbReference type="ARBA" id="ARBA00023170"/>
    </source>
</evidence>
<keyword evidence="8 25" id="KW-0812">Transmembrane</keyword>
<keyword evidence="9" id="KW-0732">Signal</keyword>
<keyword evidence="34" id="KW-1185">Reference proteome</keyword>
<dbReference type="PROSITE" id="PS00232">
    <property type="entry name" value="CADHERIN_1"/>
    <property type="match status" value="6"/>
</dbReference>
<keyword evidence="14 25" id="KW-0472">Membrane</keyword>
<dbReference type="PROSITE" id="PS50227">
    <property type="entry name" value="G_PROTEIN_RECEP_F2_3"/>
    <property type="match status" value="1"/>
</dbReference>
<feature type="disulfide bond" evidence="22">
    <location>
        <begin position="1374"/>
        <end position="1383"/>
    </location>
</feature>
<sequence length="3852" mass="423839">MDALMNSRSRELFSIDPRAGLITTTQALDRESMELHYFRVTAADHGAPRLSATTMVAIAVVDRNDHDPVFEQSEYRETIRENVEEGYPILQLRATDVDSPPNANIRYRFVNERAAHAVFEIDPRSGLITTSGPVDREKMERYSLVVEANDQGREPGPRSATVKVYITVLDENDNTPQFSEKRYIVQVREDIRPHTEILRVTATDLDKDNNALVHYNIISGNSRGQFSIDSVTGEIQVVAPLDFEVEREYALRIRAQDAGRPPLSNNTGMASIQVVDINDHAPIFVSTPFQISVLENAPLGHSVIHIQAVDADYGENSRLEYKLTGVSADTPFVVNSATGWITVSGPLDRELVEHYFFGVEARDHGSPSLSASASVTITVMDVNDNRPEFTQKEYFIRLNEDAAVGTSVLSVTAIDRDVNSAITYQITGGNTRNRFSISTQGGVGLITLSLPLDYKQERRYVLTVTASDRTLRDNCHVHINITDANTHRPVFQSAHYSVSINEDRPVGSTVVVISATDDDVGENARITYYLEDNVPQFRIDPDTGAITLQAELDYEDQVTYTLAITAKDNGIPQKADTTYVEIMVNDVNDNAPQFVSTHYQGVISEDAPPFTSVLQISATDRDAHTNGRVQYTFQNGEDGDGDFTIEPTSGIIRTVRRLDRENVPVYELTAYAVDRGIPPQRTPVHIQVTIQDVNDNAPVFPAEEFEVLVKENSIVGSVVAQITAVDPDEGPNAQIMYQIVEGNIPEIFQMDIFSGELTALIDLDYETKPEYVIVVQATSAPLVSRATVHIKLIDQNDNSPVLKNFQILFNNYVSNKSNTFPSGVIGKVPAYDPDVSDRLFYTFERGNELHLLIVNQSSGELRLSRKLDNNRPLVASMLVTVTDGIHSVTAQCVLRVIIITEEMLANSITVRLENMWQERFLSPLLATFLEGVATVLATPKEDVFIFNIQNDTDVGGTVLNVSFSALAPRGGHYFSSEELQEQLYMKRMALTGASMLEVLPFDDNVCLREPCQNYMKCISVLKFDSSAPFIASPSTLFRPIHPITGLRCRCPQGFTGDYCETEINLCYSNPCLNGGVCTRKEGGYTCVCRQPFSGENCEVDSRSGRCTPGVCRNGGTCTNGADGGFRCQCPAGGFEAPLCEVSTRSFPPRSFVMFRGLRQRFHLTLALSFSTLEPSGLLLYNGRLNERHDFLAVEIIEGQLQLKYSTGESSTVVSPYLPGGVSDGQWHTLQLHYYNKPKVSALGVVQGPSKDKVAILTVDECDALVALQFGSEIGNYSCAAEGVQSSSKKSLDLTGPLLLGGVPNLPENFPVTHRDFVGCMKDLYIDSKRIDLASYIANNGTAAGCHAKHSFCDSSPCKNGGTCSVSWGTYSCLCPIGFGGKDCRHPMHHAHYFQGNSILTWDFKADVKISVPWYLGLAFRTRQPDGVLLQAHAGQYTTLLCQLAGGLLSFMVSRGSGRSTSLILDQLRLSDGRWHDLQLELRDVRSGRDSRYVITLTLDFGLYQDTVVVGNELHGLKVKHLHVGGILSSGEVQNGLRGCIQGVRLGDSATGTALPKPSHALRVEAGCNVPSPCDSSPCPANSVCKDEWQSYSCVCQPGFYGGDCVDVCHLNPCKNKSVCRRKPGSPLGYVCECGGNFFGQYCEHRMDQQCPKGWWGNPTCGPCNCDVNKGFDPDCNKTNGQCHCKDFHYRPKGSDTCLPCDCYPVGSSSRSCDKETGRCHCRPGVIGRQCNSCDSPFAEVTPSGCEVLYDGCPKSLKAGVWWPQTKFGFSAAVLCPKGSLGAAVRHCDEEKGWLEPDLFNCTSPAFKELSTLLEGLERNETELNTIEAKKLAHRLRAVTDHMDHYFGNDVHITYRLLSRLMAFESRQRGFGLTATQDAHFNENLLRAGSSVLAPENREHWAMLPYSEHGSASLMEQLRDYSGTLASNMKLTYLNPVGVVTPNIMLSIDRMENRSHVRRRYPRYHSSLFRGQPAWDPHTHVVLPLSVLSPPKAEAAPTAVPAFAGGEGNYTVESSSPRQALPEPEPALTVIILIMYRTLGGLLPARYQVDRRSVRLPRNPVMNSPIVSVSVFSNHSFLRGPLDTPLVLEFRLLETANRSKPLCVQWNHSNPTNPSGFWTARDCELVYRNTTHVHCQCSQFGTFGVLMDSSHREQLEGDLETLAIVTYSLVSLSLVALLLTFSFLTCLKGLKSNTRGIHSNISVTLFFSELLFLLGINHTENQFLCTVIAILLHCFFLSTFAWLFVQGLHIYRMQTEARNINFGAMRFYYAIGWGVPAIITGLAVGLDPEGYGNPDFCWISIHDKLVWSFAGPITVVIVMNGVMFLLVAKMSCSPGQKETKKKSVLMTLRSSFVLLLVISTTWLFGLLAVNNSVLAFHYLYTVLCSLQGLAVLVLFCILNDEVQEAWKLACLGKKAQGEEAARSTQVGGSRPNPGPEGLGLGPNAYNNTALFEESGLIRITLGASTISSVSSVRSARTHSSQRGYLRDNVTARQGSALDHSLLGHAGPTDLDVAMFHRDAGGDSDSDSDLSLDEERSLSIPSSESEENVRLRGRFQRQFKRAAHSERLLTNPSNTTPKDVDGNDLMSYWPALSECEVHPCSLQKWGSERKLGFDINKDAANNNQPDLALTSGDENSLTQTQRQRKGILKNRLQYPPALQGLPSVGRMTNELSWYKTSTLGHRAVPAASYGRIYSGAGSLSQPASRYSSREQLDMLMRRQMSREQLSRNNSGECLEVVPSRHGSREELDTIPSRHGSTEHLESIPSRHGSKENLDLLATRPSQRDHGNTLPRRQGSRDHLETLPCRFGSREQLDCGPVREVSREWLNTLPSRQVSRDRIDMLPSRDTSREQLDLLSRRQPSRDQLALARQTSREQLDFLSRRSNSREALDTVPSRQLSQENLGCLSRRQLSRESLEPLSRRQPSRENLEAIPSRHPSTEQLDILSSILASFNSSALSSVQSSSTPSGPQTTTTLSAVQTSTPSAMCPSTPRSATSHSISELSPDSELKIPAPLMCKGAKSAGRGRGAGWGPALRQSQSSPLTAPGLARASAAIRPGSIAWNPVVPRRLWGGRATGSPVAFQRELLLLLQGFPNSARSQPRGWSCTPSWDARVQRTGTCGPGRLPGRAGAQVAMPGETALSRRPGASRVSYEVLSEADLEEVVQRKPTEPSLRGCLRKIRCSASTAKSLLFRFLPFLRWLPRYPIKDWLLGDIISGFSVGIMHLPQGLAYALLAGLPPVTGLYSSFYPVFLYFFFGTSRHNSVGPFAVISVMIGSVTDSLVPSEDFLESVNGTNVTMVNEARRDAARVELVATLTILVGVFQVALGLLQFGFVVTYLSDPLVRGYTTAASVHVLISQLKYVFGISLGEHSGPLSLFTTFIEICQKLPKTNVGTLVTAIIAMVAIFIVKELNHKFSAKLPMPIPIELITIIVSTGISYGVNLNSKFGISVVGHIPSGLKPPMAPNIKYFGQVVGNAFAIAVVGYAICISLGKIFALKHGYKVDSNQELIALGLSNFLGGFFQCFAISCSMSRSLVQESTGGNSQVAGVIASLVILVTILKIGELFRDLPKAILAAIIIVNLKGMFKQFADFRTLWKSNRVDLMVWIVTFVATLLLNLDLGLGVSVAFALLTVVFQTQLPHYSILGHISDTDIYRDTVEYKQAQEVPGVKIFRSSSTIYFANAELYSEALKKKSGTNVDRLIEKKKKALKKLKKRQKQAEKEKAKRQKDAENECNGPGIAVIDLGQEAAEGSTPAEPTLRSLGLPVPDFHTVILDFSPVNFVDTVSIKILKNIFRDFREIEVDVFIAGCPVSVIAQLERGNFFSQTITKHHFFASVHDAVVHVTGQREEALVCSSTKM</sequence>
<dbReference type="InterPro" id="IPR036513">
    <property type="entry name" value="STAS_dom_sf"/>
</dbReference>
<dbReference type="SMART" id="SM00303">
    <property type="entry name" value="GPS"/>
    <property type="match status" value="1"/>
</dbReference>
<dbReference type="InterPro" id="IPR036445">
    <property type="entry name" value="GPCR_2_extracell_dom_sf"/>
</dbReference>
<keyword evidence="15 22" id="KW-1015">Disulfide bond</keyword>
<feature type="domain" description="Cadherin" evidence="32">
    <location>
        <begin position="390"/>
        <end position="491"/>
    </location>
</feature>
<evidence type="ECO:0000256" key="15">
    <source>
        <dbReference type="ARBA" id="ARBA00023157"/>
    </source>
</evidence>
<evidence type="ECO:0000256" key="24">
    <source>
        <dbReference type="SAM" id="MobiDB-lite"/>
    </source>
</evidence>
<dbReference type="InterPro" id="IPR000203">
    <property type="entry name" value="GPS"/>
</dbReference>
<dbReference type="Gene3D" id="2.170.300.10">
    <property type="entry name" value="Tie2 ligand-binding domain superfamily"/>
    <property type="match status" value="1"/>
</dbReference>
<dbReference type="InterPro" id="IPR057244">
    <property type="entry name" value="GAIN_B"/>
</dbReference>
<dbReference type="Pfam" id="PF01825">
    <property type="entry name" value="GPS"/>
    <property type="match status" value="1"/>
</dbReference>
<evidence type="ECO:0000256" key="17">
    <source>
        <dbReference type="ARBA" id="ARBA00023180"/>
    </source>
</evidence>
<feature type="transmembrane region" description="Helical" evidence="25">
    <location>
        <begin position="2163"/>
        <end position="2186"/>
    </location>
</feature>
<feature type="domain" description="GAIN-B" evidence="29">
    <location>
        <begin position="1983"/>
        <end position="2152"/>
    </location>
</feature>
<feature type="region of interest" description="Disordered" evidence="24">
    <location>
        <begin position="2880"/>
        <end position="2934"/>
    </location>
</feature>
<evidence type="ECO:0000256" key="22">
    <source>
        <dbReference type="PROSITE-ProRule" id="PRU00076"/>
    </source>
</evidence>
<dbReference type="Pfam" id="PF01740">
    <property type="entry name" value="STAS"/>
    <property type="match status" value="1"/>
</dbReference>
<feature type="disulfide bond" evidence="23">
    <location>
        <begin position="1700"/>
        <end position="1712"/>
    </location>
</feature>
<dbReference type="InterPro" id="IPR001879">
    <property type="entry name" value="GPCR_2_extracellular_dom"/>
</dbReference>
<dbReference type="InterPro" id="IPR000152">
    <property type="entry name" value="EGF-type_Asp/Asn_hydroxyl_site"/>
</dbReference>
<keyword evidence="10" id="KW-0677">Repeat</keyword>
<dbReference type="SMART" id="SM00282">
    <property type="entry name" value="LamG"/>
    <property type="match status" value="2"/>
</dbReference>
<dbReference type="PROSITE" id="PS00010">
    <property type="entry name" value="ASX_HYDROXYL"/>
    <property type="match status" value="1"/>
</dbReference>
<dbReference type="CDD" id="cd15993">
    <property type="entry name" value="7tmB2_CELSR3"/>
    <property type="match status" value="1"/>
</dbReference>
<feature type="disulfide bond" evidence="23">
    <location>
        <begin position="1721"/>
        <end position="1730"/>
    </location>
</feature>
<evidence type="ECO:0000256" key="6">
    <source>
        <dbReference type="ARBA" id="ARBA00022536"/>
    </source>
</evidence>
<evidence type="ECO:0000256" key="12">
    <source>
        <dbReference type="ARBA" id="ARBA00022989"/>
    </source>
</evidence>
<dbReference type="InterPro" id="IPR001881">
    <property type="entry name" value="EGF-like_Ca-bd_dom"/>
</dbReference>
<dbReference type="Proteomes" id="UP001652627">
    <property type="component" value="Chromosome 12"/>
</dbReference>
<feature type="domain" description="EGF-like" evidence="27">
    <location>
        <begin position="1002"/>
        <end position="1060"/>
    </location>
</feature>
<dbReference type="PROSITE" id="PS00650">
    <property type="entry name" value="G_PROTEIN_RECEP_F2_2"/>
    <property type="match status" value="1"/>
</dbReference>
<dbReference type="InterPro" id="IPR032471">
    <property type="entry name" value="AGRL2-4_GAIN_subdom_A"/>
</dbReference>
<dbReference type="InterPro" id="IPR002126">
    <property type="entry name" value="Cadherin-like_dom"/>
</dbReference>
<feature type="domain" description="Cadherin" evidence="32">
    <location>
        <begin position="492"/>
        <end position="594"/>
    </location>
</feature>
<dbReference type="Pfam" id="PF00002">
    <property type="entry name" value="7tm_2"/>
    <property type="match status" value="1"/>
</dbReference>
<feature type="compositionally biased region" description="Polar residues" evidence="24">
    <location>
        <begin position="2986"/>
        <end position="2999"/>
    </location>
</feature>
<evidence type="ECO:0000259" key="26">
    <source>
        <dbReference type="PROSITE" id="PS50025"/>
    </source>
</evidence>
<keyword evidence="18" id="KW-0807">Transducer</keyword>
<feature type="domain" description="Cadherin" evidence="32">
    <location>
        <begin position="13"/>
        <end position="70"/>
    </location>
</feature>
<feature type="disulfide bond" evidence="22">
    <location>
        <begin position="1595"/>
        <end position="1604"/>
    </location>
</feature>
<dbReference type="SUPFAM" id="SSF52091">
    <property type="entry name" value="SpoIIaa-like"/>
    <property type="match status" value="1"/>
</dbReference>
<feature type="transmembrane region" description="Helical" evidence="25">
    <location>
        <begin position="2347"/>
        <end position="2368"/>
    </location>
</feature>
<feature type="disulfide bond" evidence="23">
    <location>
        <begin position="1702"/>
        <end position="1719"/>
    </location>
</feature>
<dbReference type="CDD" id="cd11304">
    <property type="entry name" value="Cadherin_repeat"/>
    <property type="match status" value="9"/>
</dbReference>
<dbReference type="SMART" id="SM00112">
    <property type="entry name" value="CA"/>
    <property type="match status" value="9"/>
</dbReference>
<evidence type="ECO:0000313" key="34">
    <source>
        <dbReference type="Proteomes" id="UP001652627"/>
    </source>
</evidence>
<feature type="domain" description="STAS" evidence="33">
    <location>
        <begin position="3653"/>
        <end position="3837"/>
    </location>
</feature>
<evidence type="ECO:0000256" key="25">
    <source>
        <dbReference type="SAM" id="Phobius"/>
    </source>
</evidence>
<dbReference type="InterPro" id="IPR046338">
    <property type="entry name" value="GAIN_dom_sf"/>
</dbReference>
<feature type="disulfide bond" evidence="22">
    <location>
        <begin position="1633"/>
        <end position="1642"/>
    </location>
</feature>
<organism evidence="34 35">
    <name type="scientific">Apteryx mantelli</name>
    <name type="common">North Island brown kiwi</name>
    <dbReference type="NCBI Taxonomy" id="2696672"/>
    <lineage>
        <taxon>Eukaryota</taxon>
        <taxon>Metazoa</taxon>
        <taxon>Chordata</taxon>
        <taxon>Craniata</taxon>
        <taxon>Vertebrata</taxon>
        <taxon>Euteleostomi</taxon>
        <taxon>Archelosauria</taxon>
        <taxon>Archosauria</taxon>
        <taxon>Dinosauria</taxon>
        <taxon>Saurischia</taxon>
        <taxon>Theropoda</taxon>
        <taxon>Coelurosauria</taxon>
        <taxon>Aves</taxon>
        <taxon>Palaeognathae</taxon>
        <taxon>Apterygiformes</taxon>
        <taxon>Apterygidae</taxon>
        <taxon>Apteryx</taxon>
    </lineage>
</organism>
<comment type="function">
    <text evidence="1">Receptor that may have an important role in cell/cell signaling during nervous system formation.</text>
</comment>
<feature type="region of interest" description="Disordered" evidence="24">
    <location>
        <begin position="3707"/>
        <end position="3730"/>
    </location>
</feature>
<dbReference type="SUPFAM" id="SSF49313">
    <property type="entry name" value="Cadherin-like"/>
    <property type="match status" value="9"/>
</dbReference>
<feature type="region of interest" description="Disordered" evidence="24">
    <location>
        <begin position="2954"/>
        <end position="3000"/>
    </location>
</feature>
<dbReference type="Pfam" id="PF16489">
    <property type="entry name" value="GAIN"/>
    <property type="match status" value="1"/>
</dbReference>
<dbReference type="SUPFAM" id="SSF57196">
    <property type="entry name" value="EGF/Laminin"/>
    <property type="match status" value="3"/>
</dbReference>
<dbReference type="PROSITE" id="PS50027">
    <property type="entry name" value="EGF_LAM_2"/>
    <property type="match status" value="1"/>
</dbReference>
<dbReference type="InterPro" id="IPR001902">
    <property type="entry name" value="SLC26A/SulP_fam"/>
</dbReference>
<feature type="compositionally biased region" description="Basic and acidic residues" evidence="24">
    <location>
        <begin position="2907"/>
        <end position="2925"/>
    </location>
</feature>
<feature type="domain" description="EGF-like" evidence="27">
    <location>
        <begin position="1348"/>
        <end position="1384"/>
    </location>
</feature>
<dbReference type="Gene3D" id="2.60.40.60">
    <property type="entry name" value="Cadherins"/>
    <property type="match status" value="9"/>
</dbReference>
<dbReference type="PROSITE" id="PS50026">
    <property type="entry name" value="EGF_3"/>
    <property type="match status" value="6"/>
</dbReference>
<dbReference type="PROSITE" id="PS00022">
    <property type="entry name" value="EGF_1"/>
    <property type="match status" value="5"/>
</dbReference>
<feature type="transmembrane region" description="Helical" evidence="25">
    <location>
        <begin position="3306"/>
        <end position="3333"/>
    </location>
</feature>
<evidence type="ECO:0000259" key="28">
    <source>
        <dbReference type="PROSITE" id="PS50027"/>
    </source>
</evidence>
<protein>
    <submittedName>
        <fullName evidence="35">Cadherin EGF LAG seven-pass G-type receptor 3</fullName>
    </submittedName>
</protein>
<feature type="domain" description="EGF-like" evidence="27">
    <location>
        <begin position="1606"/>
        <end position="1643"/>
    </location>
</feature>
<evidence type="ECO:0000313" key="35">
    <source>
        <dbReference type="RefSeq" id="XP_067159739.1"/>
    </source>
</evidence>
<feature type="domain" description="Cadherin" evidence="32">
    <location>
        <begin position="179"/>
        <end position="284"/>
    </location>
</feature>
<evidence type="ECO:0000256" key="4">
    <source>
        <dbReference type="ARBA" id="ARBA00022473"/>
    </source>
</evidence>
<evidence type="ECO:0000259" key="27">
    <source>
        <dbReference type="PROSITE" id="PS50026"/>
    </source>
</evidence>
<dbReference type="CDD" id="cd07042">
    <property type="entry name" value="STAS_SulP_like_sulfate_transporter"/>
    <property type="match status" value="1"/>
</dbReference>
<accession>A0ABM4F474</accession>
<evidence type="ECO:0000256" key="21">
    <source>
        <dbReference type="PROSITE-ProRule" id="PRU00043"/>
    </source>
</evidence>
<keyword evidence="17" id="KW-0325">Glycoprotein</keyword>
<dbReference type="InterPro" id="IPR015919">
    <property type="entry name" value="Cadherin-like_sf"/>
</dbReference>
<feature type="domain" description="Cadherin" evidence="32">
    <location>
        <begin position="285"/>
        <end position="389"/>
    </location>
</feature>
<dbReference type="PROSITE" id="PS01248">
    <property type="entry name" value="EGF_LAM_1"/>
    <property type="match status" value="1"/>
</dbReference>
<dbReference type="PROSITE" id="PS50261">
    <property type="entry name" value="G_PROTEIN_RECEP_F2_4"/>
    <property type="match status" value="1"/>
</dbReference>
<gene>
    <name evidence="35" type="primary">CELSR3</name>
</gene>
<dbReference type="CDD" id="cd00110">
    <property type="entry name" value="LamG"/>
    <property type="match status" value="2"/>
</dbReference>
<evidence type="ECO:0000256" key="13">
    <source>
        <dbReference type="ARBA" id="ARBA00023040"/>
    </source>
</evidence>
<evidence type="ECO:0000256" key="8">
    <source>
        <dbReference type="ARBA" id="ARBA00022692"/>
    </source>
</evidence>
<dbReference type="Gene3D" id="2.10.25.10">
    <property type="entry name" value="Laminin"/>
    <property type="match status" value="6"/>
</dbReference>
<feature type="disulfide bond" evidence="22">
    <location>
        <begin position="1050"/>
        <end position="1059"/>
    </location>
</feature>
<dbReference type="PRINTS" id="PR00205">
    <property type="entry name" value="CADHERIN"/>
</dbReference>
<feature type="region of interest" description="Disordered" evidence="24">
    <location>
        <begin position="2622"/>
        <end position="2649"/>
    </location>
</feature>
<evidence type="ECO:0000259" key="31">
    <source>
        <dbReference type="PROSITE" id="PS50261"/>
    </source>
</evidence>
<dbReference type="Gene3D" id="4.10.1240.10">
    <property type="entry name" value="GPCR, family 2, extracellular hormone receptor domain"/>
    <property type="match status" value="1"/>
</dbReference>
<dbReference type="Gene3D" id="2.60.120.200">
    <property type="match status" value="2"/>
</dbReference>
<evidence type="ECO:0000256" key="20">
    <source>
        <dbReference type="ARBA" id="ARBA00023292"/>
    </source>
</evidence>
<dbReference type="PROSITE" id="PS50801">
    <property type="entry name" value="STAS"/>
    <property type="match status" value="1"/>
</dbReference>
<dbReference type="SUPFAM" id="SSF49899">
    <property type="entry name" value="Concanavalin A-like lectins/glucanases"/>
    <property type="match status" value="2"/>
</dbReference>
<keyword evidence="16 35" id="KW-0675">Receptor</keyword>
<feature type="region of interest" description="Disordered" evidence="24">
    <location>
        <begin position="3013"/>
        <end position="3040"/>
    </location>
</feature>
<dbReference type="Pfam" id="PF00053">
    <property type="entry name" value="EGF_laminin"/>
    <property type="match status" value="1"/>
</dbReference>
<dbReference type="CDD" id="cd00054">
    <property type="entry name" value="EGF_CA"/>
    <property type="match status" value="4"/>
</dbReference>
<keyword evidence="13" id="KW-0297">G-protein coupled receptor</keyword>
<feature type="transmembrane region" description="Helical" evidence="25">
    <location>
        <begin position="2305"/>
        <end position="2326"/>
    </location>
</feature>
<feature type="domain" description="EGF-like" evidence="27">
    <location>
        <begin position="1102"/>
        <end position="1140"/>
    </location>
</feature>
<dbReference type="PROSITE" id="PS50268">
    <property type="entry name" value="CADHERIN_2"/>
    <property type="match status" value="8"/>
</dbReference>
<feature type="transmembrane region" description="Helical" evidence="25">
    <location>
        <begin position="2265"/>
        <end position="2285"/>
    </location>
</feature>
<dbReference type="Pfam" id="PF00008">
    <property type="entry name" value="EGF"/>
    <property type="match status" value="2"/>
</dbReference>
<feature type="domain" description="Laminin G" evidence="26">
    <location>
        <begin position="1390"/>
        <end position="1567"/>
    </location>
</feature>
<dbReference type="SMART" id="SM00179">
    <property type="entry name" value="EGF_CA"/>
    <property type="match status" value="4"/>
</dbReference>
<name>A0ABM4F474_9AVES</name>
<dbReference type="PROSITE" id="PS50221">
    <property type="entry name" value="GAIN_B"/>
    <property type="match status" value="1"/>
</dbReference>
<feature type="transmembrane region" description="Helical" evidence="25">
    <location>
        <begin position="3418"/>
        <end position="3435"/>
    </location>
</feature>
<dbReference type="Pfam" id="PF23592">
    <property type="entry name" value="Cadherin_CELSR2_9th"/>
    <property type="match status" value="1"/>
</dbReference>
<evidence type="ECO:0000256" key="2">
    <source>
        <dbReference type="ARBA" id="ARBA00004651"/>
    </source>
</evidence>
<proteinExistence type="inferred from homology"/>
<dbReference type="CDD" id="cd00055">
    <property type="entry name" value="EGF_Lam"/>
    <property type="match status" value="1"/>
</dbReference>
<dbReference type="SUPFAM" id="SSF81321">
    <property type="entry name" value="Family A G protein-coupled receptor-like"/>
    <property type="match status" value="1"/>
</dbReference>
<keyword evidence="5" id="KW-1003">Cell membrane</keyword>
<dbReference type="InterPro" id="IPR020894">
    <property type="entry name" value="Cadherin_CS"/>
</dbReference>
<dbReference type="InterPro" id="IPR056286">
    <property type="entry name" value="Cadherin_CELSR1-3_9th"/>
</dbReference>
<dbReference type="PROSITE" id="PS01186">
    <property type="entry name" value="EGF_2"/>
    <property type="match status" value="3"/>
</dbReference>
<evidence type="ECO:0000259" key="33">
    <source>
        <dbReference type="PROSITE" id="PS50801"/>
    </source>
</evidence>
<comment type="caution">
    <text evidence="22">Lacks conserved residue(s) required for the propagation of feature annotation.</text>
</comment>
<dbReference type="InterPro" id="IPR013320">
    <property type="entry name" value="ConA-like_dom_sf"/>
</dbReference>
<evidence type="ECO:0000256" key="1">
    <source>
        <dbReference type="ARBA" id="ARBA00002066"/>
    </source>
</evidence>
<dbReference type="Gene3D" id="1.20.1070.10">
    <property type="entry name" value="Rhodopsin 7-helix transmembrane proteins"/>
    <property type="match status" value="1"/>
</dbReference>
<dbReference type="SMART" id="SM00008">
    <property type="entry name" value="HormR"/>
    <property type="match status" value="1"/>
</dbReference>
<dbReference type="SMART" id="SM00180">
    <property type="entry name" value="EGF_Lam"/>
    <property type="match status" value="1"/>
</dbReference>
<feature type="compositionally biased region" description="Low complexity" evidence="24">
    <location>
        <begin position="2954"/>
        <end position="2978"/>
    </location>
</feature>
<feature type="transmembrane region" description="Helical" evidence="25">
    <location>
        <begin position="3226"/>
        <end position="3251"/>
    </location>
</feature>
<feature type="domain" description="Laminin EGF-like" evidence="28">
    <location>
        <begin position="1700"/>
        <end position="1747"/>
    </location>
</feature>
<keyword evidence="20 23" id="KW-0424">Laminin EGF-like domain</keyword>
<evidence type="ECO:0000256" key="7">
    <source>
        <dbReference type="ARBA" id="ARBA00022553"/>
    </source>
</evidence>
<comment type="similarity">
    <text evidence="3">Belongs to the G-protein coupled receptor 2 family. LN-TM7 subfamily.</text>
</comment>
<feature type="disulfide bond" evidence="22">
    <location>
        <begin position="1088"/>
        <end position="1097"/>
    </location>
</feature>
<comment type="subcellular location">
    <subcellularLocation>
        <location evidence="2">Cell membrane</location>
        <topology evidence="2">Multi-pass membrane protein</topology>
    </subcellularLocation>
</comment>
<feature type="transmembrane region" description="Helical" evidence="25">
    <location>
        <begin position="2198"/>
        <end position="2216"/>
    </location>
</feature>
<keyword evidence="6 22" id="KW-0245">EGF-like domain</keyword>
<dbReference type="InterPro" id="IPR002049">
    <property type="entry name" value="LE_dom"/>
</dbReference>
<evidence type="ECO:0000259" key="29">
    <source>
        <dbReference type="PROSITE" id="PS50221"/>
    </source>
</evidence>
<dbReference type="Pfam" id="PF00028">
    <property type="entry name" value="Cadherin"/>
    <property type="match status" value="8"/>
</dbReference>
<evidence type="ECO:0000256" key="5">
    <source>
        <dbReference type="ARBA" id="ARBA00022475"/>
    </source>
</evidence>
<dbReference type="Gene3D" id="3.30.750.24">
    <property type="entry name" value="STAS domain"/>
    <property type="match status" value="1"/>
</dbReference>
<feature type="transmembrane region" description="Helical" evidence="25">
    <location>
        <begin position="3563"/>
        <end position="3580"/>
    </location>
</feature>
<dbReference type="InterPro" id="IPR000832">
    <property type="entry name" value="GPCR_2_secretin-like"/>
</dbReference>
<keyword evidence="7" id="KW-0597">Phosphoprotein</keyword>
<keyword evidence="11 21" id="KW-0106">Calcium</keyword>
<dbReference type="InterPro" id="IPR002645">
    <property type="entry name" value="STAS_dom"/>
</dbReference>
<feature type="domain" description="Cadherin" evidence="32">
    <location>
        <begin position="71"/>
        <end position="178"/>
    </location>
</feature>
<dbReference type="InterPro" id="IPR017981">
    <property type="entry name" value="GPCR_2-like_7TM"/>
</dbReference>
<feature type="domain" description="G-protein coupled receptors family 2 profile 2" evidence="31">
    <location>
        <begin position="2161"/>
        <end position="2398"/>
    </location>
</feature>
<dbReference type="InterPro" id="IPR000742">
    <property type="entry name" value="EGF"/>
</dbReference>
<feature type="compositionally biased region" description="Acidic residues" evidence="24">
    <location>
        <begin position="2520"/>
        <end position="2530"/>
    </location>
</feature>
<evidence type="ECO:0000256" key="19">
    <source>
        <dbReference type="ARBA" id="ARBA00023278"/>
    </source>
</evidence>
<dbReference type="PANTHER" id="PTHR24026:SF38">
    <property type="entry name" value="CADHERIN EGF LAG SEVEN-PASS G-TYPE RECEPTOR 3"/>
    <property type="match status" value="1"/>
</dbReference>
<feature type="transmembrane region" description="Helical" evidence="25">
    <location>
        <begin position="3539"/>
        <end position="3556"/>
    </location>
</feature>
<feature type="transmembrane region" description="Helical" evidence="25">
    <location>
        <begin position="2222"/>
        <end position="2244"/>
    </location>
</feature>
<dbReference type="Pfam" id="PF02210">
    <property type="entry name" value="Laminin_G_2"/>
    <property type="match status" value="2"/>
</dbReference>
<feature type="transmembrane region" description="Helical" evidence="25">
    <location>
        <begin position="3463"/>
        <end position="3491"/>
    </location>
</feature>
<evidence type="ECO:0000259" key="32">
    <source>
        <dbReference type="PROSITE" id="PS50268"/>
    </source>
</evidence>
<evidence type="ECO:0000256" key="23">
    <source>
        <dbReference type="PROSITE-ProRule" id="PRU00460"/>
    </source>
</evidence>
<evidence type="ECO:0000256" key="18">
    <source>
        <dbReference type="ARBA" id="ARBA00023224"/>
    </source>
</evidence>
<dbReference type="SMART" id="SM00181">
    <property type="entry name" value="EGF"/>
    <property type="match status" value="6"/>
</dbReference>
<feature type="transmembrane region" description="Helical" evidence="25">
    <location>
        <begin position="3503"/>
        <end position="3527"/>
    </location>
</feature>
<keyword evidence="4" id="KW-0217">Developmental protein</keyword>
<evidence type="ECO:0000256" key="9">
    <source>
        <dbReference type="ARBA" id="ARBA00022729"/>
    </source>
</evidence>
<feature type="domain" description="Cadherin" evidence="32">
    <location>
        <begin position="701"/>
        <end position="802"/>
    </location>
</feature>
<feature type="transmembrane region" description="Helical" evidence="25">
    <location>
        <begin position="3387"/>
        <end position="3406"/>
    </location>
</feature>
<dbReference type="InterPro" id="IPR017983">
    <property type="entry name" value="GPCR_2_secretin-like_CS"/>
</dbReference>
<evidence type="ECO:0000256" key="3">
    <source>
        <dbReference type="ARBA" id="ARBA00010933"/>
    </source>
</evidence>
<feature type="compositionally biased region" description="Polar residues" evidence="24">
    <location>
        <begin position="2630"/>
        <end position="2639"/>
    </location>
</feature>
<evidence type="ECO:0000256" key="10">
    <source>
        <dbReference type="ARBA" id="ARBA00022737"/>
    </source>
</evidence>
<dbReference type="InterPro" id="IPR011547">
    <property type="entry name" value="SLC26A/SulP_dom"/>
</dbReference>
<dbReference type="Pfam" id="PF00916">
    <property type="entry name" value="Sulfate_transp"/>
    <property type="match status" value="1"/>
</dbReference>
<feature type="compositionally biased region" description="Basic and acidic residues" evidence="24">
    <location>
        <begin position="3711"/>
        <end position="3725"/>
    </location>
</feature>
<feature type="domain" description="EGF-like" evidence="27">
    <location>
        <begin position="1062"/>
        <end position="1098"/>
    </location>
</feature>
<feature type="transmembrane region" description="Helical" evidence="25">
    <location>
        <begin position="3600"/>
        <end position="3629"/>
    </location>
</feature>
<evidence type="ECO:0000256" key="11">
    <source>
        <dbReference type="ARBA" id="ARBA00022837"/>
    </source>
</evidence>
<dbReference type="PRINTS" id="PR00249">
    <property type="entry name" value="GPCRSECRETIN"/>
</dbReference>
<feature type="region of interest" description="Disordered" evidence="24">
    <location>
        <begin position="2514"/>
        <end position="2546"/>
    </location>
</feature>
<evidence type="ECO:0000256" key="14">
    <source>
        <dbReference type="ARBA" id="ARBA00023136"/>
    </source>
</evidence>
<dbReference type="PANTHER" id="PTHR24026">
    <property type="entry name" value="FAT ATYPICAL CADHERIN-RELATED"/>
    <property type="match status" value="1"/>
</dbReference>
<keyword evidence="12 25" id="KW-1133">Transmembrane helix</keyword>
<dbReference type="Gene3D" id="2.60.220.50">
    <property type="match status" value="1"/>
</dbReference>
<evidence type="ECO:0000259" key="30">
    <source>
        <dbReference type="PROSITE" id="PS50227"/>
    </source>
</evidence>
<feature type="domain" description="Cadherin" evidence="32">
    <location>
        <begin position="595"/>
        <end position="700"/>
    </location>
</feature>
<feature type="domain" description="Laminin G" evidence="26">
    <location>
        <begin position="1141"/>
        <end position="1345"/>
    </location>
</feature>
<dbReference type="RefSeq" id="XP_067159739.1">
    <property type="nucleotide sequence ID" value="XM_067303638.1"/>
</dbReference>
<dbReference type="InterPro" id="IPR001791">
    <property type="entry name" value="Laminin_G"/>
</dbReference>
<dbReference type="GeneID" id="106485077"/>
<dbReference type="NCBIfam" id="TIGR00815">
    <property type="entry name" value="sulP"/>
    <property type="match status" value="1"/>
</dbReference>
<feature type="domain" description="EGF-like" evidence="27">
    <location>
        <begin position="1569"/>
        <end position="1605"/>
    </location>
</feature>
<keyword evidence="19" id="KW-0379">Hydroxylation</keyword>
<dbReference type="PROSITE" id="PS50025">
    <property type="entry name" value="LAM_G_DOMAIN"/>
    <property type="match status" value="2"/>
</dbReference>
<reference evidence="35" key="1">
    <citation type="submission" date="2025-08" db="UniProtKB">
        <authorList>
            <consortium name="RefSeq"/>
        </authorList>
    </citation>
    <scope>IDENTIFICATION</scope>
    <source>
        <tissue evidence="35">Blood</tissue>
    </source>
</reference>
<feature type="domain" description="G-protein coupled receptors family 2 profile 1" evidence="30">
    <location>
        <begin position="1732"/>
        <end position="1805"/>
    </location>
</feature>
<feature type="region of interest" description="Disordered" evidence="24">
    <location>
        <begin position="2735"/>
        <end position="2798"/>
    </location>
</feature>